<evidence type="ECO:0000259" key="3">
    <source>
        <dbReference type="Pfam" id="PF01408"/>
    </source>
</evidence>
<dbReference type="Gene3D" id="3.30.360.10">
    <property type="entry name" value="Dihydrodipicolinate Reductase, domain 2"/>
    <property type="match status" value="1"/>
</dbReference>
<accession>A0ABP4Y4W0</accession>
<reference evidence="6" key="1">
    <citation type="journal article" date="2019" name="Int. J. Syst. Evol. Microbiol.">
        <title>The Global Catalogue of Microorganisms (GCM) 10K type strain sequencing project: providing services to taxonomists for standard genome sequencing and annotation.</title>
        <authorList>
            <consortium name="The Broad Institute Genomics Platform"/>
            <consortium name="The Broad Institute Genome Sequencing Center for Infectious Disease"/>
            <person name="Wu L."/>
            <person name="Ma J."/>
        </authorList>
    </citation>
    <scope>NUCLEOTIDE SEQUENCE [LARGE SCALE GENOMIC DNA]</scope>
    <source>
        <strain evidence="6">JCM 14322</strain>
    </source>
</reference>
<feature type="domain" description="GFO/IDH/MocA-like oxidoreductase" evidence="4">
    <location>
        <begin position="141"/>
        <end position="283"/>
    </location>
</feature>
<dbReference type="Pfam" id="PF01408">
    <property type="entry name" value="GFO_IDH_MocA"/>
    <property type="match status" value="1"/>
</dbReference>
<keyword evidence="6" id="KW-1185">Reference proteome</keyword>
<keyword evidence="2" id="KW-0520">NAD</keyword>
<evidence type="ECO:0000259" key="4">
    <source>
        <dbReference type="Pfam" id="PF22725"/>
    </source>
</evidence>
<feature type="domain" description="Gfo/Idh/MocA-like oxidoreductase N-terminal" evidence="3">
    <location>
        <begin position="1"/>
        <end position="120"/>
    </location>
</feature>
<dbReference type="SUPFAM" id="SSF55347">
    <property type="entry name" value="Glyceraldehyde-3-phosphate dehydrogenase-like, C-terminal domain"/>
    <property type="match status" value="1"/>
</dbReference>
<dbReference type="PANTHER" id="PTHR43818:SF11">
    <property type="entry name" value="BCDNA.GH03377"/>
    <property type="match status" value="1"/>
</dbReference>
<dbReference type="Gene3D" id="3.40.50.720">
    <property type="entry name" value="NAD(P)-binding Rossmann-like Domain"/>
    <property type="match status" value="1"/>
</dbReference>
<protein>
    <submittedName>
        <fullName evidence="5">Gfo/Idh/MocA family oxidoreductase</fullName>
    </submittedName>
</protein>
<comment type="caution">
    <text evidence="5">The sequence shown here is derived from an EMBL/GenBank/DDBJ whole genome shotgun (WGS) entry which is preliminary data.</text>
</comment>
<name>A0ABP4Y4W0_9MICO</name>
<dbReference type="InterPro" id="IPR055170">
    <property type="entry name" value="GFO_IDH_MocA-like_dom"/>
</dbReference>
<dbReference type="EMBL" id="BAAANJ010000001">
    <property type="protein sequence ID" value="GAA1799557.1"/>
    <property type="molecule type" value="Genomic_DNA"/>
</dbReference>
<proteinExistence type="predicted"/>
<dbReference type="SUPFAM" id="SSF51735">
    <property type="entry name" value="NAD(P)-binding Rossmann-fold domains"/>
    <property type="match status" value="1"/>
</dbReference>
<dbReference type="InterPro" id="IPR036291">
    <property type="entry name" value="NAD(P)-bd_dom_sf"/>
</dbReference>
<evidence type="ECO:0000256" key="2">
    <source>
        <dbReference type="ARBA" id="ARBA00023027"/>
    </source>
</evidence>
<dbReference type="Proteomes" id="UP001500002">
    <property type="component" value="Unassembled WGS sequence"/>
</dbReference>
<sequence length="384" mass="40865">MRVAMVGYGFMGAAHSQGWRVAPRFFDLPAQPEMSLLVGRNGGPVADAAAKWGWAETTTDWREAIRRDNIDVIDIVTPGDSHAEIAIAALEAGKHVLCEKPLANTVDEAAAMADAAASAASRGVYAMVGFTYRRVPAATFARDLVTSGAIGEVRQVRAEYLQDWLVDENAPLAWRLQKEHAGSGALGDIGAHAIDLSQFITGRRLTGVSGIIDTVVGERPLLAEGSGLSGTAGAGFGTVTVDDIALFNGRFDGGALGSFVASRMSTGRKNALRIEVSGSRGAIAFDLEDMNALGYYDSTARADRQGFAKILVTEPEHPYVASWWPAGHMLGYEHGFVHQAKDFVEAIATGTQPRPSFDDGYQVQRVLGAVEQSSGANGRWTPID</sequence>
<dbReference type="InterPro" id="IPR050463">
    <property type="entry name" value="Gfo/Idh/MocA_oxidrdct_glycsds"/>
</dbReference>
<dbReference type="Pfam" id="PF22725">
    <property type="entry name" value="GFO_IDH_MocA_C3"/>
    <property type="match status" value="1"/>
</dbReference>
<dbReference type="InterPro" id="IPR000683">
    <property type="entry name" value="Gfo/Idh/MocA-like_OxRdtase_N"/>
</dbReference>
<organism evidence="5 6">
    <name type="scientific">Agromyces neolithicus</name>
    <dbReference type="NCBI Taxonomy" id="269420"/>
    <lineage>
        <taxon>Bacteria</taxon>
        <taxon>Bacillati</taxon>
        <taxon>Actinomycetota</taxon>
        <taxon>Actinomycetes</taxon>
        <taxon>Micrococcales</taxon>
        <taxon>Microbacteriaceae</taxon>
        <taxon>Agromyces</taxon>
    </lineage>
</organism>
<dbReference type="PANTHER" id="PTHR43818">
    <property type="entry name" value="BCDNA.GH03377"/>
    <property type="match status" value="1"/>
</dbReference>
<keyword evidence="1" id="KW-0560">Oxidoreductase</keyword>
<gene>
    <name evidence="5" type="ORF">GCM10009749_04200</name>
</gene>
<evidence type="ECO:0000313" key="5">
    <source>
        <dbReference type="EMBL" id="GAA1799557.1"/>
    </source>
</evidence>
<evidence type="ECO:0000256" key="1">
    <source>
        <dbReference type="ARBA" id="ARBA00023002"/>
    </source>
</evidence>
<evidence type="ECO:0000313" key="6">
    <source>
        <dbReference type="Proteomes" id="UP001500002"/>
    </source>
</evidence>